<organism evidence="1 2">
    <name type="scientific">Actinomadura rudentiformis</name>
    <dbReference type="NCBI Taxonomy" id="359158"/>
    <lineage>
        <taxon>Bacteria</taxon>
        <taxon>Bacillati</taxon>
        <taxon>Actinomycetota</taxon>
        <taxon>Actinomycetes</taxon>
        <taxon>Streptosporangiales</taxon>
        <taxon>Thermomonosporaceae</taxon>
        <taxon>Actinomadura</taxon>
    </lineage>
</organism>
<keyword evidence="2" id="KW-1185">Reference proteome</keyword>
<gene>
    <name evidence="1" type="ORF">F8566_27345</name>
</gene>
<proteinExistence type="predicted"/>
<protein>
    <submittedName>
        <fullName evidence="1">Uncharacterized protein</fullName>
    </submittedName>
</protein>
<reference evidence="1 2" key="1">
    <citation type="submission" date="2019-09" db="EMBL/GenBank/DDBJ databases">
        <title>Actinomadura physcomitrii sp. nov., a novel actinomycete isolated from moss [Physcomitrium sphaericum (Ludw) Fuernr].</title>
        <authorList>
            <person name="Zhuang X."/>
            <person name="Liu C."/>
        </authorList>
    </citation>
    <scope>NUCLEOTIDE SEQUENCE [LARGE SCALE GENOMIC DNA]</scope>
    <source>
        <strain evidence="1 2">HMC1</strain>
    </source>
</reference>
<comment type="caution">
    <text evidence="1">The sequence shown here is derived from an EMBL/GenBank/DDBJ whole genome shotgun (WGS) entry which is preliminary data.</text>
</comment>
<evidence type="ECO:0000313" key="1">
    <source>
        <dbReference type="EMBL" id="KAB2345653.1"/>
    </source>
</evidence>
<sequence length="122" mass="13901">MEFPERDQALHEDRDFVVGGTVHDLGDDDLRIFIFAEKRNRFYLADYRAERIEDGQWEIQSTGIGTEWGGRGDPYLLQVVQADERCKKTLTGLELGNDHYPTFDALPEGCRVVAQVRVVEGA</sequence>
<accession>A0A6H9YVM9</accession>
<name>A0A6H9YVM9_9ACTN</name>
<dbReference type="EMBL" id="WBMT01000013">
    <property type="protein sequence ID" value="KAB2345653.1"/>
    <property type="molecule type" value="Genomic_DNA"/>
</dbReference>
<dbReference type="AlphaFoldDB" id="A0A6H9YVM9"/>
<evidence type="ECO:0000313" key="2">
    <source>
        <dbReference type="Proteomes" id="UP000468735"/>
    </source>
</evidence>
<dbReference type="Proteomes" id="UP000468735">
    <property type="component" value="Unassembled WGS sequence"/>
</dbReference>